<name>A0ABD4TJX6_9EURY</name>
<dbReference type="Proteomes" id="UP001524383">
    <property type="component" value="Unassembled WGS sequence"/>
</dbReference>
<dbReference type="EMBL" id="VOTZ01000011">
    <property type="protein sequence ID" value="MCQ1538577.1"/>
    <property type="molecule type" value="Genomic_DNA"/>
</dbReference>
<dbReference type="AlphaFoldDB" id="A0ABD4TJX6"/>
<accession>A0ABD4TJX6</accession>
<keyword evidence="2" id="KW-1185">Reference proteome</keyword>
<protein>
    <submittedName>
        <fullName evidence="1">Uncharacterized protein</fullName>
    </submittedName>
</protein>
<evidence type="ECO:0000313" key="1">
    <source>
        <dbReference type="EMBL" id="MCQ1538577.1"/>
    </source>
</evidence>
<dbReference type="RefSeq" id="WP_255332523.1">
    <property type="nucleotide sequence ID" value="NZ_VOTZ01000011.1"/>
</dbReference>
<organism evidence="1 2">
    <name type="scientific">Methanocalculus taiwanensis</name>
    <dbReference type="NCBI Taxonomy" id="106207"/>
    <lineage>
        <taxon>Archaea</taxon>
        <taxon>Methanobacteriati</taxon>
        <taxon>Methanobacteriota</taxon>
        <taxon>Stenosarchaea group</taxon>
        <taxon>Methanomicrobia</taxon>
        <taxon>Methanomicrobiales</taxon>
        <taxon>Methanocalculaceae</taxon>
        <taxon>Methanocalculus</taxon>
    </lineage>
</organism>
<evidence type="ECO:0000313" key="2">
    <source>
        <dbReference type="Proteomes" id="UP001524383"/>
    </source>
</evidence>
<reference evidence="1 2" key="1">
    <citation type="submission" date="2019-08" db="EMBL/GenBank/DDBJ databases">
        <authorList>
            <person name="Chen S.-C."/>
            <person name="Lai M.-C."/>
            <person name="You Y.-T."/>
        </authorList>
    </citation>
    <scope>NUCLEOTIDE SEQUENCE [LARGE SCALE GENOMIC DNA]</scope>
    <source>
        <strain evidence="1 2">P2F9704a</strain>
    </source>
</reference>
<gene>
    <name evidence="1" type="ORF">FTO68_06205</name>
</gene>
<sequence length="130" mass="14432">MADIRYEILKKQTEKLKEEVAAQWEAIHAAISDHGAASEKRISEKQKQEDQILSRLEKEFSDIPIRDGALQYRAWARSLKLDGSDPQGIIKNRIASIATLTGASRADVMAIVGRDYPGMTEILNADPGVL</sequence>
<comment type="caution">
    <text evidence="1">The sequence shown here is derived from an EMBL/GenBank/DDBJ whole genome shotgun (WGS) entry which is preliminary data.</text>
</comment>
<proteinExistence type="predicted"/>